<dbReference type="Gene3D" id="3.40.50.150">
    <property type="entry name" value="Vaccinia Virus protein VP39"/>
    <property type="match status" value="1"/>
</dbReference>
<evidence type="ECO:0000313" key="4">
    <source>
        <dbReference type="EMBL" id="APC48203.1"/>
    </source>
</evidence>
<dbReference type="KEGG" id="vhl:BME96_08440"/>
<gene>
    <name evidence="4" type="ORF">BME96_08440</name>
</gene>
<dbReference type="EMBL" id="CP017962">
    <property type="protein sequence ID" value="APC48203.1"/>
    <property type="molecule type" value="Genomic_DNA"/>
</dbReference>
<dbReference type="RefSeq" id="WP_019377880.1">
    <property type="nucleotide sequence ID" value="NZ_CP017962.1"/>
</dbReference>
<dbReference type="Proteomes" id="UP000182945">
    <property type="component" value="Chromosome"/>
</dbReference>
<dbReference type="AlphaFoldDB" id="A0AAC9NKN2"/>
<dbReference type="GO" id="GO:0008168">
    <property type="term" value="F:methyltransferase activity"/>
    <property type="evidence" value="ECO:0007669"/>
    <property type="project" value="UniProtKB-KW"/>
</dbReference>
<keyword evidence="1 4" id="KW-0489">Methyltransferase</keyword>
<dbReference type="Pfam" id="PF13649">
    <property type="entry name" value="Methyltransf_25"/>
    <property type="match status" value="1"/>
</dbReference>
<evidence type="ECO:0000256" key="2">
    <source>
        <dbReference type="ARBA" id="ARBA00022679"/>
    </source>
</evidence>
<organism evidence="4 5">
    <name type="scientific">Virgibacillus halodenitrificans</name>
    <name type="common">Bacillus halodenitrificans</name>
    <dbReference type="NCBI Taxonomy" id="1482"/>
    <lineage>
        <taxon>Bacteria</taxon>
        <taxon>Bacillati</taxon>
        <taxon>Bacillota</taxon>
        <taxon>Bacilli</taxon>
        <taxon>Bacillales</taxon>
        <taxon>Bacillaceae</taxon>
        <taxon>Virgibacillus</taxon>
    </lineage>
</organism>
<protein>
    <submittedName>
        <fullName evidence="4">SAM-dependent methyltransferase</fullName>
    </submittedName>
</protein>
<dbReference type="Gene3D" id="2.20.25.110">
    <property type="entry name" value="S-adenosyl-L-methionine-dependent methyltransferases"/>
    <property type="match status" value="1"/>
</dbReference>
<accession>A0AAC9NKN2</accession>
<dbReference type="SUPFAM" id="SSF53335">
    <property type="entry name" value="S-adenosyl-L-methionine-dependent methyltransferases"/>
    <property type="match status" value="1"/>
</dbReference>
<evidence type="ECO:0000313" key="5">
    <source>
        <dbReference type="Proteomes" id="UP000182945"/>
    </source>
</evidence>
<dbReference type="PANTHER" id="PTHR43861:SF1">
    <property type="entry name" value="TRANS-ACONITATE 2-METHYLTRANSFERASE"/>
    <property type="match status" value="1"/>
</dbReference>
<reference evidence="4 5" key="1">
    <citation type="submission" date="2016-11" db="EMBL/GenBank/DDBJ databases">
        <title>Complete genome sequencing of Virgibacillus halodenitrificans PDB-F2.</title>
        <authorList>
            <person name="Sun Z."/>
            <person name="Zhou Y."/>
            <person name="Li H."/>
        </authorList>
    </citation>
    <scope>NUCLEOTIDE SEQUENCE [LARGE SCALE GENOMIC DNA]</scope>
    <source>
        <strain evidence="4 5">PDB-F2</strain>
    </source>
</reference>
<proteinExistence type="predicted"/>
<feature type="domain" description="Methyltransferase" evidence="3">
    <location>
        <begin position="40"/>
        <end position="135"/>
    </location>
</feature>
<sequence length="249" mass="28663">MAYGKMADVYDTLMAVAPYDQWIEMSLRLFKQCDKPVKQVIDLGCGTGEISVRLAKAGFEVTGVDYSSDMLAYAERKATKEHTNIDLIQQDLRELEGLKEMDAAVCYCDVMNYLTSESDLKNVVKRIADSLKPGGVFIFDVHSMQQVENNFIDHTFAEVTEDTSYIWFCTGGENPGEMYHDLTFFHREGNKYVRFDEEHFQRTYPISFYERLLLAAGFQNIKIYGDFSIDKEITEETERVFFVAQKRVG</sequence>
<name>A0AAC9NKN2_VIRHA</name>
<dbReference type="GO" id="GO:0032259">
    <property type="term" value="P:methylation"/>
    <property type="evidence" value="ECO:0007669"/>
    <property type="project" value="UniProtKB-KW"/>
</dbReference>
<dbReference type="InterPro" id="IPR041698">
    <property type="entry name" value="Methyltransf_25"/>
</dbReference>
<evidence type="ECO:0000256" key="1">
    <source>
        <dbReference type="ARBA" id="ARBA00022603"/>
    </source>
</evidence>
<evidence type="ECO:0000259" key="3">
    <source>
        <dbReference type="Pfam" id="PF13649"/>
    </source>
</evidence>
<dbReference type="PANTHER" id="PTHR43861">
    <property type="entry name" value="TRANS-ACONITATE 2-METHYLTRANSFERASE-RELATED"/>
    <property type="match status" value="1"/>
</dbReference>
<dbReference type="GeneID" id="71514419"/>
<dbReference type="CDD" id="cd02440">
    <property type="entry name" value="AdoMet_MTases"/>
    <property type="match status" value="1"/>
</dbReference>
<dbReference type="InterPro" id="IPR029063">
    <property type="entry name" value="SAM-dependent_MTases_sf"/>
</dbReference>
<keyword evidence="2" id="KW-0808">Transferase</keyword>